<dbReference type="InParanoid" id="A0CNZ9"/>
<keyword evidence="1" id="KW-0472">Membrane</keyword>
<keyword evidence="3" id="KW-1185">Reference proteome</keyword>
<dbReference type="Proteomes" id="UP000000600">
    <property type="component" value="Unassembled WGS sequence"/>
</dbReference>
<dbReference type="RefSeq" id="XP_001439913.1">
    <property type="nucleotide sequence ID" value="XM_001439876.1"/>
</dbReference>
<keyword evidence="1" id="KW-0812">Transmembrane</keyword>
<name>A0CNZ9_PARTE</name>
<evidence type="ECO:0000313" key="2">
    <source>
        <dbReference type="EMBL" id="CAK72516.1"/>
    </source>
</evidence>
<sequence length="57" mass="6632">MITSIHKLKNVVFWRIYILLKSLLITAIDIQSVNVIINFDFPLTVEIYLRSIVISGR</sequence>
<dbReference type="AlphaFoldDB" id="A0CNZ9"/>
<dbReference type="GeneID" id="5025698"/>
<proteinExistence type="predicted"/>
<organism evidence="2 3">
    <name type="scientific">Paramecium tetraurelia</name>
    <dbReference type="NCBI Taxonomy" id="5888"/>
    <lineage>
        <taxon>Eukaryota</taxon>
        <taxon>Sar</taxon>
        <taxon>Alveolata</taxon>
        <taxon>Ciliophora</taxon>
        <taxon>Intramacronucleata</taxon>
        <taxon>Oligohymenophorea</taxon>
        <taxon>Peniculida</taxon>
        <taxon>Parameciidae</taxon>
        <taxon>Paramecium</taxon>
    </lineage>
</organism>
<protein>
    <submittedName>
        <fullName evidence="2">Uncharacterized protein</fullName>
    </submittedName>
</protein>
<feature type="transmembrane region" description="Helical" evidence="1">
    <location>
        <begin position="12"/>
        <end position="37"/>
    </location>
</feature>
<dbReference type="HOGENOM" id="CLU_3000556_0_0_1"/>
<dbReference type="KEGG" id="ptm:GSPATT00038785001"/>
<reference evidence="2 3" key="1">
    <citation type="journal article" date="2006" name="Nature">
        <title>Global trends of whole-genome duplications revealed by the ciliate Paramecium tetraurelia.</title>
        <authorList>
            <consortium name="Genoscope"/>
            <person name="Aury J.-M."/>
            <person name="Jaillon O."/>
            <person name="Duret L."/>
            <person name="Noel B."/>
            <person name="Jubin C."/>
            <person name="Porcel B.M."/>
            <person name="Segurens B."/>
            <person name="Daubin V."/>
            <person name="Anthouard V."/>
            <person name="Aiach N."/>
            <person name="Arnaiz O."/>
            <person name="Billaut A."/>
            <person name="Beisson J."/>
            <person name="Blanc I."/>
            <person name="Bouhouche K."/>
            <person name="Camara F."/>
            <person name="Duharcourt S."/>
            <person name="Guigo R."/>
            <person name="Gogendeau D."/>
            <person name="Katinka M."/>
            <person name="Keller A.-M."/>
            <person name="Kissmehl R."/>
            <person name="Klotz C."/>
            <person name="Koll F."/>
            <person name="Le Moue A."/>
            <person name="Lepere C."/>
            <person name="Malinsky S."/>
            <person name="Nowacki M."/>
            <person name="Nowak J.K."/>
            <person name="Plattner H."/>
            <person name="Poulain J."/>
            <person name="Ruiz F."/>
            <person name="Serrano V."/>
            <person name="Zagulski M."/>
            <person name="Dessen P."/>
            <person name="Betermier M."/>
            <person name="Weissenbach J."/>
            <person name="Scarpelli C."/>
            <person name="Schachter V."/>
            <person name="Sperling L."/>
            <person name="Meyer E."/>
            <person name="Cohen J."/>
            <person name="Wincker P."/>
        </authorList>
    </citation>
    <scope>NUCLEOTIDE SEQUENCE [LARGE SCALE GENOMIC DNA]</scope>
    <source>
        <strain evidence="2 3">Stock d4-2</strain>
    </source>
</reference>
<evidence type="ECO:0000313" key="3">
    <source>
        <dbReference type="Proteomes" id="UP000000600"/>
    </source>
</evidence>
<dbReference type="EMBL" id="CT868127">
    <property type="protein sequence ID" value="CAK72516.1"/>
    <property type="molecule type" value="Genomic_DNA"/>
</dbReference>
<gene>
    <name evidence="2" type="ORF">GSPATT00038785001</name>
</gene>
<accession>A0CNZ9</accession>
<keyword evidence="1" id="KW-1133">Transmembrane helix</keyword>
<evidence type="ECO:0000256" key="1">
    <source>
        <dbReference type="SAM" id="Phobius"/>
    </source>
</evidence>
<dbReference type="OrthoDB" id="10265785at2759"/>